<feature type="transmembrane region" description="Helical" evidence="7">
    <location>
        <begin position="435"/>
        <end position="456"/>
    </location>
</feature>
<evidence type="ECO:0000256" key="1">
    <source>
        <dbReference type="ARBA" id="ARBA00004141"/>
    </source>
</evidence>
<keyword evidence="6 7" id="KW-0472">Membrane</keyword>
<dbReference type="PROSITE" id="PS00217">
    <property type="entry name" value="SUGAR_TRANSPORT_2"/>
    <property type="match status" value="1"/>
</dbReference>
<feature type="transmembrane region" description="Helical" evidence="7">
    <location>
        <begin position="339"/>
        <end position="362"/>
    </location>
</feature>
<evidence type="ECO:0000313" key="9">
    <source>
        <dbReference type="EMBL" id="WIA13217.1"/>
    </source>
</evidence>
<feature type="transmembrane region" description="Helical" evidence="7">
    <location>
        <begin position="186"/>
        <end position="206"/>
    </location>
</feature>
<dbReference type="InterPro" id="IPR045262">
    <property type="entry name" value="STP/PLT_plant"/>
</dbReference>
<feature type="transmembrane region" description="Helical" evidence="7">
    <location>
        <begin position="274"/>
        <end position="295"/>
    </location>
</feature>
<accession>A0ABY8TY67</accession>
<dbReference type="PANTHER" id="PTHR23500">
    <property type="entry name" value="SOLUTE CARRIER FAMILY 2, FACILITATED GLUCOSE TRANSPORTER"/>
    <property type="match status" value="1"/>
</dbReference>
<dbReference type="InterPro" id="IPR005829">
    <property type="entry name" value="Sugar_transporter_CS"/>
</dbReference>
<dbReference type="InterPro" id="IPR036259">
    <property type="entry name" value="MFS_trans_sf"/>
</dbReference>
<evidence type="ECO:0000256" key="5">
    <source>
        <dbReference type="ARBA" id="ARBA00022989"/>
    </source>
</evidence>
<feature type="domain" description="Major facilitator superfamily (MFS) profile" evidence="8">
    <location>
        <begin position="11"/>
        <end position="460"/>
    </location>
</feature>
<feature type="transmembrane region" description="Helical" evidence="7">
    <location>
        <begin position="102"/>
        <end position="124"/>
    </location>
</feature>
<feature type="transmembrane region" description="Helical" evidence="7">
    <location>
        <begin position="130"/>
        <end position="148"/>
    </location>
</feature>
<keyword evidence="4 7" id="KW-0812">Transmembrane</keyword>
<comment type="subcellular location">
    <subcellularLocation>
        <location evidence="1">Membrane</location>
        <topology evidence="1">Multi-pass membrane protein</topology>
    </subcellularLocation>
</comment>
<protein>
    <recommendedName>
        <fullName evidence="8">Major facilitator superfamily (MFS) profile domain-containing protein</fullName>
    </recommendedName>
</protein>
<sequence length="533" mass="55832">MGQLNPPLLRTLLAACCCSLAAGWLIGIWGGITAMPSFTAQIFPTHHTRSSSNSQAATHASYYCMYNDQILSLSGSIIYLSALPALALAARTTHKYGRKPTMWGIAVLLVAGAALGAAAQNLAAVFASRALMGMAMGCSFQAPTMLLCEVLPRHRRGLGMYFYNIALSSGFLLSGLANMLLQQPAWGWRASVALLAAPGLLLAGLLPSISESPQVLLQHGKDAAAAQLLERIRPKGSDTSAELAQMRAAAARAAAAGRTAQRLTSLVKHHQPELVASLLWPLVLMLTGLNVLSTWTPNLLMALGAAPAFALRSNTVMMAVGLAAALLGTFVVERVGRRTLLAVGGSVIAASMALLAVLLAAVPMGPALLPVALVLLCVNRVALTCTLQPLAATVPAEVQPLQVRADTSSLTTGMRNGSSFFVTQFALPLLCAAEWGLFLIFAGCTAVGTLALFVLIPETRGLPIEEIHLAWASHWLWGRIQRVQQRTAGSFAAPAAPAGSDSSVKQLAQHGSQSCQVTVEMGSVMYQGSEGKA</sequence>
<reference evidence="9 10" key="1">
    <citation type="submission" date="2023-05" db="EMBL/GenBank/DDBJ databases">
        <title>A 100% complete, gapless, phased diploid assembly of the Scenedesmus obliquus UTEX 3031 genome.</title>
        <authorList>
            <person name="Biondi T.C."/>
            <person name="Hanschen E.R."/>
            <person name="Kwon T."/>
            <person name="Eng W."/>
            <person name="Kruse C.P.S."/>
            <person name="Koehler S.I."/>
            <person name="Kunde Y."/>
            <person name="Gleasner C.D."/>
            <person name="You Mak K.T."/>
            <person name="Polle J."/>
            <person name="Hovde B.T."/>
            <person name="Starkenburg S.R."/>
        </authorList>
    </citation>
    <scope>NUCLEOTIDE SEQUENCE [LARGE SCALE GENOMIC DNA]</scope>
    <source>
        <strain evidence="9 10">DOE0152z</strain>
    </source>
</reference>
<feature type="transmembrane region" description="Helical" evidence="7">
    <location>
        <begin position="315"/>
        <end position="332"/>
    </location>
</feature>
<feature type="transmembrane region" description="Helical" evidence="7">
    <location>
        <begin position="160"/>
        <end position="180"/>
    </location>
</feature>
<dbReference type="InterPro" id="IPR020846">
    <property type="entry name" value="MFS_dom"/>
</dbReference>
<evidence type="ECO:0000256" key="6">
    <source>
        <dbReference type="ARBA" id="ARBA00023136"/>
    </source>
</evidence>
<evidence type="ECO:0000259" key="8">
    <source>
        <dbReference type="PROSITE" id="PS50850"/>
    </source>
</evidence>
<feature type="transmembrane region" description="Helical" evidence="7">
    <location>
        <begin position="12"/>
        <end position="32"/>
    </location>
</feature>
<gene>
    <name evidence="9" type="ORF">OEZ85_006809</name>
</gene>
<dbReference type="EMBL" id="CP126211">
    <property type="protein sequence ID" value="WIA13217.1"/>
    <property type="molecule type" value="Genomic_DNA"/>
</dbReference>
<dbReference type="PROSITE" id="PS50850">
    <property type="entry name" value="MFS"/>
    <property type="match status" value="1"/>
</dbReference>
<evidence type="ECO:0000256" key="7">
    <source>
        <dbReference type="SAM" id="Phobius"/>
    </source>
</evidence>
<evidence type="ECO:0000313" key="10">
    <source>
        <dbReference type="Proteomes" id="UP001244341"/>
    </source>
</evidence>
<name>A0ABY8TY67_TETOB</name>
<dbReference type="Proteomes" id="UP001244341">
    <property type="component" value="Chromosome 4b"/>
</dbReference>
<dbReference type="InterPro" id="IPR005828">
    <property type="entry name" value="MFS_sugar_transport-like"/>
</dbReference>
<proteinExistence type="inferred from homology"/>
<organism evidence="9 10">
    <name type="scientific">Tetradesmus obliquus</name>
    <name type="common">Green alga</name>
    <name type="synonym">Acutodesmus obliquus</name>
    <dbReference type="NCBI Taxonomy" id="3088"/>
    <lineage>
        <taxon>Eukaryota</taxon>
        <taxon>Viridiplantae</taxon>
        <taxon>Chlorophyta</taxon>
        <taxon>core chlorophytes</taxon>
        <taxon>Chlorophyceae</taxon>
        <taxon>CS clade</taxon>
        <taxon>Sphaeropleales</taxon>
        <taxon>Scenedesmaceae</taxon>
        <taxon>Tetradesmus</taxon>
    </lineage>
</organism>
<dbReference type="PANTHER" id="PTHR23500:SF14">
    <property type="entry name" value="SUGAR TRANSPORT PROTEIN 14"/>
    <property type="match status" value="1"/>
</dbReference>
<evidence type="ECO:0000256" key="3">
    <source>
        <dbReference type="ARBA" id="ARBA00022448"/>
    </source>
</evidence>
<keyword evidence="5 7" id="KW-1133">Transmembrane helix</keyword>
<comment type="similarity">
    <text evidence="2">Belongs to the major facilitator superfamily. Sugar transporter (TC 2.A.1.1) family.</text>
</comment>
<keyword evidence="10" id="KW-1185">Reference proteome</keyword>
<dbReference type="Pfam" id="PF00083">
    <property type="entry name" value="Sugar_tr"/>
    <property type="match status" value="1"/>
</dbReference>
<feature type="transmembrane region" description="Helical" evidence="7">
    <location>
        <begin position="70"/>
        <end position="90"/>
    </location>
</feature>
<evidence type="ECO:0000256" key="4">
    <source>
        <dbReference type="ARBA" id="ARBA00022692"/>
    </source>
</evidence>
<dbReference type="SUPFAM" id="SSF103473">
    <property type="entry name" value="MFS general substrate transporter"/>
    <property type="match status" value="1"/>
</dbReference>
<evidence type="ECO:0000256" key="2">
    <source>
        <dbReference type="ARBA" id="ARBA00010992"/>
    </source>
</evidence>
<keyword evidence="3" id="KW-0813">Transport</keyword>
<dbReference type="Gene3D" id="1.20.1250.20">
    <property type="entry name" value="MFS general substrate transporter like domains"/>
    <property type="match status" value="1"/>
</dbReference>